<dbReference type="InterPro" id="IPR007195">
    <property type="entry name" value="TolB_N"/>
</dbReference>
<sequence>MTQILVLVIIFSFLLTDTRIWSKVYIDINAPSMKKFPIAICELKSLSNLQDEKKSGNVVRDTLSADLDFSGFFSIVDAKKIPPQYDEEGITGQEIDFKKWAFTGAELLIKGAIIQKEDSLSVEMRLFDITQGQFVTGKRYKGKTGDLRKMAHKFANEILLKLSGTEGVFDTKIAFVSNQTGNKEIYLMDYDGFNLYRLTSNKSINLTPNWSPDGRKLIYTSFKASSPKLYLLDLTVFKETNLSVRKGLNLGGSWCRANNRIATTLSVNGNSDIYTMSPEGDGLKRLTENFSIDVSPSWAPNGKWLAFTSSRSGTPQIYIMDSEGGSLRRLTFEGNYNASPCWSPKGDRIAFVSQQNGLFDICVINVDGSDMKKHTNNSGNNESPSWSPDGRFIAFSSTRTGTAKIYMMNSNGSNQRLVGITKGNESNPSWSPVIAVNN</sequence>
<dbReference type="Gene3D" id="2.120.10.30">
    <property type="entry name" value="TolB, C-terminal domain"/>
    <property type="match status" value="2"/>
</dbReference>
<keyword evidence="4" id="KW-0574">Periplasm</keyword>
<dbReference type="PANTHER" id="PTHR36842:SF1">
    <property type="entry name" value="PROTEIN TOLB"/>
    <property type="match status" value="1"/>
</dbReference>
<evidence type="ECO:0000313" key="7">
    <source>
        <dbReference type="Proteomes" id="UP000178082"/>
    </source>
</evidence>
<dbReference type="Pfam" id="PF07676">
    <property type="entry name" value="PD40"/>
    <property type="match status" value="2"/>
</dbReference>
<dbReference type="InterPro" id="IPR011659">
    <property type="entry name" value="WD40"/>
</dbReference>
<evidence type="ECO:0000313" key="6">
    <source>
        <dbReference type="EMBL" id="OGL52686.1"/>
    </source>
</evidence>
<dbReference type="AlphaFoldDB" id="A0A1F7SFV5"/>
<evidence type="ECO:0000259" key="5">
    <source>
        <dbReference type="Pfam" id="PF04052"/>
    </source>
</evidence>
<dbReference type="GO" id="GO:0042597">
    <property type="term" value="C:periplasmic space"/>
    <property type="evidence" value="ECO:0007669"/>
    <property type="project" value="UniProtKB-SubCell"/>
</dbReference>
<dbReference type="InterPro" id="IPR014167">
    <property type="entry name" value="Tol-Pal_TolB"/>
</dbReference>
<proteinExistence type="inferred from homology"/>
<dbReference type="HAMAP" id="MF_00671">
    <property type="entry name" value="TolB"/>
    <property type="match status" value="1"/>
</dbReference>
<evidence type="ECO:0000256" key="2">
    <source>
        <dbReference type="ARBA" id="ARBA00009820"/>
    </source>
</evidence>
<dbReference type="STRING" id="1817883.A3G31_11340"/>
<dbReference type="Gene3D" id="3.40.50.10070">
    <property type="entry name" value="TolB, N-terminal domain"/>
    <property type="match status" value="1"/>
</dbReference>
<keyword evidence="3" id="KW-0732">Signal</keyword>
<dbReference type="Pfam" id="PF04052">
    <property type="entry name" value="TolB_N"/>
    <property type="match status" value="1"/>
</dbReference>
<evidence type="ECO:0000256" key="4">
    <source>
        <dbReference type="ARBA" id="ARBA00022764"/>
    </source>
</evidence>
<comment type="caution">
    <text evidence="6">The sequence shown here is derived from an EMBL/GenBank/DDBJ whole genome shotgun (WGS) entry which is preliminary data.</text>
</comment>
<comment type="similarity">
    <text evidence="2">Belongs to the TolB family.</text>
</comment>
<dbReference type="NCBIfam" id="TIGR02800">
    <property type="entry name" value="propeller_TolB"/>
    <property type="match status" value="1"/>
</dbReference>
<dbReference type="Pfam" id="PF26549">
    <property type="entry name" value="Tricorn_N"/>
    <property type="match status" value="1"/>
</dbReference>
<name>A0A1F7SFV5_9BACT</name>
<dbReference type="InterPro" id="IPR011042">
    <property type="entry name" value="6-blade_b-propeller_TolB-like"/>
</dbReference>
<dbReference type="PANTHER" id="PTHR36842">
    <property type="entry name" value="PROTEIN TOLB HOMOLOG"/>
    <property type="match status" value="1"/>
</dbReference>
<feature type="domain" description="TolB N-terminal" evidence="5">
    <location>
        <begin position="25"/>
        <end position="133"/>
    </location>
</feature>
<evidence type="ECO:0000256" key="3">
    <source>
        <dbReference type="ARBA" id="ARBA00022729"/>
    </source>
</evidence>
<dbReference type="Proteomes" id="UP000178082">
    <property type="component" value="Unassembled WGS sequence"/>
</dbReference>
<gene>
    <name evidence="6" type="ORF">A3G31_11340</name>
</gene>
<dbReference type="EMBL" id="MGDI01000031">
    <property type="protein sequence ID" value="OGL52686.1"/>
    <property type="molecule type" value="Genomic_DNA"/>
</dbReference>
<evidence type="ECO:0000256" key="1">
    <source>
        <dbReference type="ARBA" id="ARBA00004418"/>
    </source>
</evidence>
<protein>
    <submittedName>
        <fullName evidence="6">Tol-Pal system beta propeller repeat protein TolB</fullName>
    </submittedName>
</protein>
<accession>A0A1F7SFV5</accession>
<organism evidence="6 7">
    <name type="scientific">Candidatus Schekmanbacteria bacterium RIFCSPLOWO2_12_FULL_38_15</name>
    <dbReference type="NCBI Taxonomy" id="1817883"/>
    <lineage>
        <taxon>Bacteria</taxon>
        <taxon>Candidatus Schekmaniibacteriota</taxon>
    </lineage>
</organism>
<reference evidence="6 7" key="1">
    <citation type="journal article" date="2016" name="Nat. Commun.">
        <title>Thousands of microbial genomes shed light on interconnected biogeochemical processes in an aquifer system.</title>
        <authorList>
            <person name="Anantharaman K."/>
            <person name="Brown C.T."/>
            <person name="Hug L.A."/>
            <person name="Sharon I."/>
            <person name="Castelle C.J."/>
            <person name="Probst A.J."/>
            <person name="Thomas B.C."/>
            <person name="Singh A."/>
            <person name="Wilkins M.J."/>
            <person name="Karaoz U."/>
            <person name="Brodie E.L."/>
            <person name="Williams K.H."/>
            <person name="Hubbard S.S."/>
            <person name="Banfield J.F."/>
        </authorList>
    </citation>
    <scope>NUCLEOTIDE SEQUENCE [LARGE SCALE GENOMIC DNA]</scope>
</reference>
<comment type="subcellular location">
    <subcellularLocation>
        <location evidence="1">Periplasm</location>
    </subcellularLocation>
</comment>
<dbReference type="SUPFAM" id="SSF69304">
    <property type="entry name" value="Tricorn protease N-terminal domain"/>
    <property type="match status" value="1"/>
</dbReference>
<dbReference type="GO" id="GO:0017038">
    <property type="term" value="P:protein import"/>
    <property type="evidence" value="ECO:0007669"/>
    <property type="project" value="InterPro"/>
</dbReference>
<dbReference type="SUPFAM" id="SSF52964">
    <property type="entry name" value="TolB, N-terminal domain"/>
    <property type="match status" value="1"/>
</dbReference>